<keyword evidence="8" id="KW-1185">Reference proteome</keyword>
<reference evidence="7 8" key="1">
    <citation type="journal article" date="2015" name="Genome Biol. Evol.">
        <title>Comparative Genomics of Listeria Sensu Lato: Genus-Wide Differences in Evolutionary Dynamics and the Progressive Gain of Complex, Potentially Pathogenicity-Related Traits through Lateral Gene Transfer.</title>
        <authorList>
            <person name="Chiara M."/>
            <person name="Caruso M."/>
            <person name="D'Erchia A.M."/>
            <person name="Manzari C."/>
            <person name="Fraccalvieri R."/>
            <person name="Goffredo E."/>
            <person name="Latorre L."/>
            <person name="Miccolupo A."/>
            <person name="Padalino I."/>
            <person name="Santagada G."/>
            <person name="Chiocco D."/>
            <person name="Pesole G."/>
            <person name="Horner D.S."/>
            <person name="Parisi A."/>
        </authorList>
    </citation>
    <scope>NUCLEOTIDE SEQUENCE [LARGE SCALE GENOMIC DNA]</scope>
    <source>
        <strain evidence="7 8">1991</strain>
    </source>
</reference>
<evidence type="ECO:0000313" key="8">
    <source>
        <dbReference type="Proteomes" id="UP000052258"/>
    </source>
</evidence>
<name>A0A0J8GHQ8_9LIST</name>
<dbReference type="Proteomes" id="UP000052258">
    <property type="component" value="Unassembled WGS sequence"/>
</dbReference>
<evidence type="ECO:0000256" key="3">
    <source>
        <dbReference type="ARBA" id="ARBA00022729"/>
    </source>
</evidence>
<evidence type="ECO:0000259" key="6">
    <source>
        <dbReference type="Pfam" id="PF17210"/>
    </source>
</evidence>
<evidence type="ECO:0000256" key="4">
    <source>
        <dbReference type="SAM" id="SignalP"/>
    </source>
</evidence>
<evidence type="ECO:0000313" key="7">
    <source>
        <dbReference type="EMBL" id="KMT60283.1"/>
    </source>
</evidence>
<feature type="domain" description="Pesticidal crystal protein Cry22Aa Ig-like" evidence="5">
    <location>
        <begin position="516"/>
        <end position="584"/>
    </location>
</feature>
<dbReference type="EMBL" id="AZHO01000010">
    <property type="protein sequence ID" value="KMT60283.1"/>
    <property type="molecule type" value="Genomic_DNA"/>
</dbReference>
<dbReference type="InterPro" id="IPR033764">
    <property type="entry name" value="Sdr_B"/>
</dbReference>
<dbReference type="Pfam" id="PF17210">
    <property type="entry name" value="SdrD_B"/>
    <property type="match status" value="1"/>
</dbReference>
<keyword evidence="3 4" id="KW-0732">Signal</keyword>
<organism evidence="7 8">
    <name type="scientific">Listeria fleischmannii 1991</name>
    <dbReference type="NCBI Taxonomy" id="1430899"/>
    <lineage>
        <taxon>Bacteria</taxon>
        <taxon>Bacillati</taxon>
        <taxon>Bacillota</taxon>
        <taxon>Bacilli</taxon>
        <taxon>Bacillales</taxon>
        <taxon>Listeriaceae</taxon>
        <taxon>Listeria</taxon>
    </lineage>
</organism>
<dbReference type="AlphaFoldDB" id="A0A0J8GHQ8"/>
<protein>
    <submittedName>
        <fullName evidence="7">Putative peptidoglycan linked protein</fullName>
    </submittedName>
</protein>
<evidence type="ECO:0000259" key="5">
    <source>
        <dbReference type="Pfam" id="PF16403"/>
    </source>
</evidence>
<keyword evidence="2" id="KW-0964">Secreted</keyword>
<comment type="caution">
    <text evidence="7">The sequence shown here is derived from an EMBL/GenBank/DDBJ whole genome shotgun (WGS) entry which is preliminary data.</text>
</comment>
<evidence type="ECO:0000256" key="1">
    <source>
        <dbReference type="ARBA" id="ARBA00004613"/>
    </source>
</evidence>
<evidence type="ECO:0000256" key="2">
    <source>
        <dbReference type="ARBA" id="ARBA00022525"/>
    </source>
</evidence>
<feature type="domain" description="Pesticidal crystal protein Cry22Aa Ig-like" evidence="5">
    <location>
        <begin position="603"/>
        <end position="669"/>
    </location>
</feature>
<feature type="signal peptide" evidence="4">
    <location>
        <begin position="1"/>
        <end position="26"/>
    </location>
</feature>
<sequence>MKKIFCILCVVAIFFISLTPALTAKAASGTYSAGLSVKSTVYPAETEKSLRFYPYTDDDTLTYKGKMTMRGNFKTWGETIHLDKNNKIELIKEAEIVTSGGVSAADILVEYSNDGIHFQTDTPSPANPYTWYRFTVNQEAQWDTTLQSVSVSVQARSTDKEALNEGDFDQTTGHQAEVVYFATGRDDNLSSSSNLSSPPKVLFYNPKVYGQAFERVTTEHGIKTSWNEPSLNDPYVPGIQVVLYDKNNNEIGRTMTDQNGYYEFDKITKTNVYQTTFHDPSNRYYSSFAMRSSDPATTAPDDYAWYSFEGDSKTLSGIQYLYASPQNKQLRKIEHSVEAETQDIYYRIGDTIPNLRAGITKAYDKFEGDLTQFRLFHSQDGYLFSPYSANINWNVPGVYPVKVGIRNMNAIFGYGNWDSSVADVSFNVIVTKSLPPEIEADSREVYIGENFDPMEGVRATDPDDGSDLTADVLVDDSAMDLRAVGKYPITYRVTDKDGDKGEKTVYISVRDFVIQAQDVKLQVGDAFNALDYATAMDSTDGDLTSHLSVKESNVDTHKAGTYQVTYAVTNSAGRTIEKTVDVIVQDKMVPPVDSDAPSIHARNVSLFVGDTYDPFLDITASDKVDGDLTNAITIKQTDVDTSRAGVYHTTYQVENKAGKVATKTVQVIVSEKVAPLNPLTPEKVDPNTPNEKIDIVSAKAEVNKTAEANSKVVTSKEKLPQTGDFTGEKTVLAGLLIVFLAGILIRTKRLH</sequence>
<feature type="domain" description="SD-repeat containing protein B" evidence="6">
    <location>
        <begin position="234"/>
        <end position="288"/>
    </location>
</feature>
<dbReference type="RefSeq" id="WP_007476742.1">
    <property type="nucleotide sequence ID" value="NZ_KQ130613.1"/>
</dbReference>
<dbReference type="NCBIfam" id="TIGR01167">
    <property type="entry name" value="LPXTG_anchor"/>
    <property type="match status" value="1"/>
</dbReference>
<dbReference type="PATRIC" id="fig|1430899.3.peg.922"/>
<dbReference type="InterPro" id="IPR032179">
    <property type="entry name" value="Cry22Aa_Ig-like"/>
</dbReference>
<proteinExistence type="predicted"/>
<comment type="subcellular location">
    <subcellularLocation>
        <location evidence="1">Secreted</location>
    </subcellularLocation>
</comment>
<dbReference type="InterPro" id="IPR013783">
    <property type="entry name" value="Ig-like_fold"/>
</dbReference>
<accession>A0A0J8GHQ8</accession>
<dbReference type="Pfam" id="PF16403">
    <property type="entry name" value="Bact_surface_Ig-like"/>
    <property type="match status" value="3"/>
</dbReference>
<dbReference type="GO" id="GO:0005576">
    <property type="term" value="C:extracellular region"/>
    <property type="evidence" value="ECO:0007669"/>
    <property type="project" value="UniProtKB-SubCell"/>
</dbReference>
<gene>
    <name evidence="7" type="ORF">X560_0895</name>
</gene>
<feature type="chain" id="PRO_5005298452" evidence="4">
    <location>
        <begin position="27"/>
        <end position="751"/>
    </location>
</feature>
<dbReference type="SUPFAM" id="SSF49478">
    <property type="entry name" value="Cna protein B-type domain"/>
    <property type="match status" value="1"/>
</dbReference>
<dbReference type="Gene3D" id="2.60.40.10">
    <property type="entry name" value="Immunoglobulins"/>
    <property type="match status" value="4"/>
</dbReference>
<feature type="domain" description="Pesticidal crystal protein Cry22Aa Ig-like" evidence="5">
    <location>
        <begin position="444"/>
        <end position="507"/>
    </location>
</feature>